<accession>A0ACC2VYT1</accession>
<dbReference type="Proteomes" id="UP001241377">
    <property type="component" value="Unassembled WGS sequence"/>
</dbReference>
<dbReference type="EMBL" id="JASBWR010000041">
    <property type="protein sequence ID" value="KAJ9104239.1"/>
    <property type="molecule type" value="Genomic_DNA"/>
</dbReference>
<proteinExistence type="predicted"/>
<organism evidence="1 2">
    <name type="scientific">Naganishia cerealis</name>
    <dbReference type="NCBI Taxonomy" id="610337"/>
    <lineage>
        <taxon>Eukaryota</taxon>
        <taxon>Fungi</taxon>
        <taxon>Dikarya</taxon>
        <taxon>Basidiomycota</taxon>
        <taxon>Agaricomycotina</taxon>
        <taxon>Tremellomycetes</taxon>
        <taxon>Filobasidiales</taxon>
        <taxon>Filobasidiaceae</taxon>
        <taxon>Naganishia</taxon>
    </lineage>
</organism>
<evidence type="ECO:0000313" key="2">
    <source>
        <dbReference type="Proteomes" id="UP001241377"/>
    </source>
</evidence>
<reference evidence="1" key="1">
    <citation type="submission" date="2023-04" db="EMBL/GenBank/DDBJ databases">
        <title>Draft Genome sequencing of Naganishia species isolated from polar environments using Oxford Nanopore Technology.</title>
        <authorList>
            <person name="Leo P."/>
            <person name="Venkateswaran K."/>
        </authorList>
    </citation>
    <scope>NUCLEOTIDE SEQUENCE</scope>
    <source>
        <strain evidence="1">MNA-CCFEE 5261</strain>
    </source>
</reference>
<name>A0ACC2VYT1_9TREE</name>
<gene>
    <name evidence="1" type="ORF">QFC19_004056</name>
</gene>
<comment type="caution">
    <text evidence="1">The sequence shown here is derived from an EMBL/GenBank/DDBJ whole genome shotgun (WGS) entry which is preliminary data.</text>
</comment>
<protein>
    <submittedName>
        <fullName evidence="1">Uncharacterized protein</fullName>
    </submittedName>
</protein>
<evidence type="ECO:0000313" key="1">
    <source>
        <dbReference type="EMBL" id="KAJ9104239.1"/>
    </source>
</evidence>
<sequence>MVTDYRIITKIRHSTAYIDHLSPHNKEVAIGSYTEALRIVFICQIVLAGLTLLSVAGITEENLPDRVKPDPADEEEDV</sequence>
<keyword evidence="2" id="KW-1185">Reference proteome</keyword>